<evidence type="ECO:0000259" key="4">
    <source>
        <dbReference type="Pfam" id="PF08125"/>
    </source>
</evidence>
<dbReference type="Gene3D" id="3.40.50.720">
    <property type="entry name" value="NAD(P)-binding Rossmann-like Domain"/>
    <property type="match status" value="1"/>
</dbReference>
<dbReference type="Pfam" id="PF08125">
    <property type="entry name" value="Mannitol_dh_C"/>
    <property type="match status" value="1"/>
</dbReference>
<dbReference type="GO" id="GO:0019594">
    <property type="term" value="P:mannitol metabolic process"/>
    <property type="evidence" value="ECO:0007669"/>
    <property type="project" value="InterPro"/>
</dbReference>
<dbReference type="PANTHER" id="PTHR43362">
    <property type="entry name" value="MANNITOL DEHYDROGENASE DSF1-RELATED"/>
    <property type="match status" value="1"/>
</dbReference>
<dbReference type="EMBL" id="BAABLX010000080">
    <property type="protein sequence ID" value="GAA4962247.1"/>
    <property type="molecule type" value="Genomic_DNA"/>
</dbReference>
<dbReference type="Proteomes" id="UP001409585">
    <property type="component" value="Unassembled WGS sequence"/>
</dbReference>
<keyword evidence="2" id="KW-0520">NAD</keyword>
<dbReference type="GO" id="GO:0016616">
    <property type="term" value="F:oxidoreductase activity, acting on the CH-OH group of donors, NAD or NADP as acceptor"/>
    <property type="evidence" value="ECO:0007669"/>
    <property type="project" value="TreeGrafter"/>
</dbReference>
<feature type="domain" description="Mannitol dehydrogenase N-terminal" evidence="3">
    <location>
        <begin position="29"/>
        <end position="270"/>
    </location>
</feature>
<proteinExistence type="predicted"/>
<dbReference type="PRINTS" id="PR00084">
    <property type="entry name" value="MTLDHDRGNASE"/>
</dbReference>
<dbReference type="InterPro" id="IPR008927">
    <property type="entry name" value="6-PGluconate_DH-like_C_sf"/>
</dbReference>
<dbReference type="InterPro" id="IPR013131">
    <property type="entry name" value="Mannitol_DH_N"/>
</dbReference>
<evidence type="ECO:0000313" key="6">
    <source>
        <dbReference type="Proteomes" id="UP001409585"/>
    </source>
</evidence>
<comment type="caution">
    <text evidence="5">The sequence shown here is derived from an EMBL/GenBank/DDBJ whole genome shotgun (WGS) entry which is preliminary data.</text>
</comment>
<evidence type="ECO:0000313" key="5">
    <source>
        <dbReference type="EMBL" id="GAA4962247.1"/>
    </source>
</evidence>
<dbReference type="InterPro" id="IPR050988">
    <property type="entry name" value="Mannitol_DH/Oxidoreductase"/>
</dbReference>
<dbReference type="Pfam" id="PF01232">
    <property type="entry name" value="Mannitol_dh"/>
    <property type="match status" value="1"/>
</dbReference>
<dbReference type="PANTHER" id="PTHR43362:SF1">
    <property type="entry name" value="MANNITOL DEHYDROGENASE 2-RELATED"/>
    <property type="match status" value="1"/>
</dbReference>
<dbReference type="SUPFAM" id="SSF51735">
    <property type="entry name" value="NAD(P)-binding Rossmann-fold domains"/>
    <property type="match status" value="1"/>
</dbReference>
<dbReference type="PROSITE" id="PS00974">
    <property type="entry name" value="MANNITOL_DHGENASE"/>
    <property type="match status" value="1"/>
</dbReference>
<dbReference type="AlphaFoldDB" id="A0AAV3UAR2"/>
<accession>A0AAV3UAR2</accession>
<keyword evidence="6" id="KW-1185">Reference proteome</keyword>
<dbReference type="InterPro" id="IPR013328">
    <property type="entry name" value="6PGD_dom2"/>
</dbReference>
<sequence length="498" mass="54752">MTRLSPELLGELPAGVDVPSYDRQKLKPRIVHLGIGAFHRAHQAVYLDDLLNKQGGDWGIVGVSLRSDSVAKQLLPQGGLYTQLEKGAENQFRIIGSVIDVVVAPEDPDAVIQAIADQHTGLVSLTITEKGYCHNPATGTLLIDHPEIQQDITNNLQRPVSAVGFIVAGLKQRYEQGFPGITVLSCDNLPNNGHVLRCVVSELARIIDPKLSEWIDKHVTFPCSMVDRIVPATTDADLTCVRERLGVVDKGVVSCEPFSQWVVQNQFAQPVPDYAAVGVLLTQDVSAYEKIKLRLLNGSHSLIAYFGYVNGFDFVHQVVNQSVFLALIQRYMTEAQSVLGAPTSFDIEGYKSQLIERFKNPALQHQTYQIAMDGSQKIPQRWLETLTLLLQNGRDTQLFALLIAGWITYLQGKRINGDSFEVMDPMAKQLKTLLEVPGSSGDLKADQSTVDAVMTCQAIFGNLSQRAPGLVQQVNHQYRILNEQGAIAAIHALLGTID</sequence>
<dbReference type="InterPro" id="IPR036291">
    <property type="entry name" value="NAD(P)-bd_dom_sf"/>
</dbReference>
<evidence type="ECO:0000259" key="3">
    <source>
        <dbReference type="Pfam" id="PF01232"/>
    </source>
</evidence>
<name>A0AAV3UAR2_9ALTE</name>
<evidence type="ECO:0000256" key="1">
    <source>
        <dbReference type="ARBA" id="ARBA00023002"/>
    </source>
</evidence>
<organism evidence="5 6">
    <name type="scientific">Halioxenophilus aromaticivorans</name>
    <dbReference type="NCBI Taxonomy" id="1306992"/>
    <lineage>
        <taxon>Bacteria</taxon>
        <taxon>Pseudomonadati</taxon>
        <taxon>Pseudomonadota</taxon>
        <taxon>Gammaproteobacteria</taxon>
        <taxon>Alteromonadales</taxon>
        <taxon>Alteromonadaceae</taxon>
        <taxon>Halioxenophilus</taxon>
    </lineage>
</organism>
<dbReference type="RefSeq" id="WP_345428385.1">
    <property type="nucleotide sequence ID" value="NZ_AP031496.1"/>
</dbReference>
<dbReference type="InterPro" id="IPR013118">
    <property type="entry name" value="Mannitol_DH_C"/>
</dbReference>
<evidence type="ECO:0000256" key="2">
    <source>
        <dbReference type="ARBA" id="ARBA00023027"/>
    </source>
</evidence>
<protein>
    <submittedName>
        <fullName evidence="5">Fructuronate reductase</fullName>
    </submittedName>
</protein>
<reference evidence="6" key="1">
    <citation type="journal article" date="2019" name="Int. J. Syst. Evol. Microbiol.">
        <title>The Global Catalogue of Microorganisms (GCM) 10K type strain sequencing project: providing services to taxonomists for standard genome sequencing and annotation.</title>
        <authorList>
            <consortium name="The Broad Institute Genomics Platform"/>
            <consortium name="The Broad Institute Genome Sequencing Center for Infectious Disease"/>
            <person name="Wu L."/>
            <person name="Ma J."/>
        </authorList>
    </citation>
    <scope>NUCLEOTIDE SEQUENCE [LARGE SCALE GENOMIC DNA]</scope>
    <source>
        <strain evidence="6">JCM 19134</strain>
    </source>
</reference>
<gene>
    <name evidence="5" type="ORF">GCM10025791_49940</name>
</gene>
<dbReference type="InterPro" id="IPR000669">
    <property type="entry name" value="Mannitol_DH"/>
</dbReference>
<feature type="domain" description="Mannitol dehydrogenase C-terminal" evidence="4">
    <location>
        <begin position="284"/>
        <end position="479"/>
    </location>
</feature>
<dbReference type="Gene3D" id="1.10.1040.10">
    <property type="entry name" value="N-(1-d-carboxylethyl)-l-norvaline Dehydrogenase, domain 2"/>
    <property type="match status" value="1"/>
</dbReference>
<keyword evidence="1" id="KW-0560">Oxidoreductase</keyword>
<dbReference type="SUPFAM" id="SSF48179">
    <property type="entry name" value="6-phosphogluconate dehydrogenase C-terminal domain-like"/>
    <property type="match status" value="1"/>
</dbReference>
<dbReference type="InterPro" id="IPR023027">
    <property type="entry name" value="Mannitol_DH_CS"/>
</dbReference>